<dbReference type="SMART" id="SM00460">
    <property type="entry name" value="TGc"/>
    <property type="match status" value="1"/>
</dbReference>
<dbReference type="AlphaFoldDB" id="A0A2W2B046"/>
<dbReference type="RefSeq" id="WP_110998350.1">
    <property type="nucleotide sequence ID" value="NZ_QKTW01000011.1"/>
</dbReference>
<evidence type="ECO:0000313" key="4">
    <source>
        <dbReference type="Proteomes" id="UP000248745"/>
    </source>
</evidence>
<evidence type="ECO:0000313" key="3">
    <source>
        <dbReference type="EMBL" id="PZF73624.1"/>
    </source>
</evidence>
<dbReference type="OrthoDB" id="9788327at2"/>
<dbReference type="Gene3D" id="3.10.620.30">
    <property type="match status" value="1"/>
</dbReference>
<keyword evidence="1" id="KW-0732">Signal</keyword>
<dbReference type="InterPro" id="IPR038765">
    <property type="entry name" value="Papain-like_cys_pep_sf"/>
</dbReference>
<dbReference type="InterPro" id="IPR052557">
    <property type="entry name" value="CAP/Cytokinesis_protein"/>
</dbReference>
<sequence length="316" mass="36239">MKYLAIALLLFFSFTARSQNVNSGEFNTLDSVVKQIGPMKGAPLFDIVDSITKTCHDERTCIRAIYDWVAYNISYDCIGYHHKGQQNTNVGELLQNRTATAEGYALLFKAMCERRHITCNVIKGYARNVGKNIGKSKKKPDHTWNAVNIRNQWYLADACWAAGTTNAKKKEFYPAFNDSYFFPDPERFAFTHYPANRKWQLQDDPLTRSEFTWSPMPLGDYINSDLVATNQRKGVLRGKPGDCKRIILTLKDGTKVSELSLQYKDEPLLKKTTFYVVGNEIFFDLEMPKKGKYPVQLFLNSEPVMAFVCEVKKKKK</sequence>
<dbReference type="GO" id="GO:0005737">
    <property type="term" value="C:cytoplasm"/>
    <property type="evidence" value="ECO:0007669"/>
    <property type="project" value="TreeGrafter"/>
</dbReference>
<feature type="domain" description="Transglutaminase-like" evidence="2">
    <location>
        <begin position="93"/>
        <end position="160"/>
    </location>
</feature>
<dbReference type="InterPro" id="IPR002931">
    <property type="entry name" value="Transglutaminase-like"/>
</dbReference>
<organism evidence="3 4">
    <name type="scientific">Taibaiella soli</name>
    <dbReference type="NCBI Taxonomy" id="1649169"/>
    <lineage>
        <taxon>Bacteria</taxon>
        <taxon>Pseudomonadati</taxon>
        <taxon>Bacteroidota</taxon>
        <taxon>Chitinophagia</taxon>
        <taxon>Chitinophagales</taxon>
        <taxon>Chitinophagaceae</taxon>
        <taxon>Taibaiella</taxon>
    </lineage>
</organism>
<evidence type="ECO:0000256" key="1">
    <source>
        <dbReference type="SAM" id="SignalP"/>
    </source>
</evidence>
<feature type="chain" id="PRO_5016033489" description="Transglutaminase-like domain-containing protein" evidence="1">
    <location>
        <begin position="19"/>
        <end position="316"/>
    </location>
</feature>
<feature type="signal peptide" evidence="1">
    <location>
        <begin position="1"/>
        <end position="18"/>
    </location>
</feature>
<dbReference type="PANTHER" id="PTHR46333:SF2">
    <property type="entry name" value="CYTOKINESIS PROTEIN 3"/>
    <property type="match status" value="1"/>
</dbReference>
<protein>
    <recommendedName>
        <fullName evidence="2">Transglutaminase-like domain-containing protein</fullName>
    </recommendedName>
</protein>
<dbReference type="EMBL" id="QKTW01000011">
    <property type="protein sequence ID" value="PZF73624.1"/>
    <property type="molecule type" value="Genomic_DNA"/>
</dbReference>
<dbReference type="Pfam" id="PF01841">
    <property type="entry name" value="Transglut_core"/>
    <property type="match status" value="1"/>
</dbReference>
<reference evidence="3 4" key="1">
    <citation type="submission" date="2018-06" db="EMBL/GenBank/DDBJ databases">
        <title>Mucibacter soli gen. nov., sp. nov., a new member of the family Chitinophagaceae producing mucin.</title>
        <authorList>
            <person name="Kim M.-K."/>
            <person name="Park S."/>
            <person name="Kim T.-S."/>
            <person name="Joung Y."/>
            <person name="Han J.-H."/>
            <person name="Kim S.B."/>
        </authorList>
    </citation>
    <scope>NUCLEOTIDE SEQUENCE [LARGE SCALE GENOMIC DNA]</scope>
    <source>
        <strain evidence="3 4">R1-15</strain>
    </source>
</reference>
<accession>A0A2W2B046</accession>
<comment type="caution">
    <text evidence="3">The sequence shown here is derived from an EMBL/GenBank/DDBJ whole genome shotgun (WGS) entry which is preliminary data.</text>
</comment>
<dbReference type="PANTHER" id="PTHR46333">
    <property type="entry name" value="CYTOKINESIS PROTEIN 3"/>
    <property type="match status" value="1"/>
</dbReference>
<keyword evidence="4" id="KW-1185">Reference proteome</keyword>
<name>A0A2W2B046_9BACT</name>
<dbReference type="SUPFAM" id="SSF54001">
    <property type="entry name" value="Cysteine proteinases"/>
    <property type="match status" value="1"/>
</dbReference>
<proteinExistence type="predicted"/>
<gene>
    <name evidence="3" type="ORF">DN068_07835</name>
</gene>
<evidence type="ECO:0000259" key="2">
    <source>
        <dbReference type="SMART" id="SM00460"/>
    </source>
</evidence>
<dbReference type="Proteomes" id="UP000248745">
    <property type="component" value="Unassembled WGS sequence"/>
</dbReference>